<evidence type="ECO:0000313" key="2">
    <source>
        <dbReference type="Proteomes" id="UP000553776"/>
    </source>
</evidence>
<dbReference type="NCBIfam" id="NF006159">
    <property type="entry name" value="PRK08303.1"/>
    <property type="match status" value="1"/>
</dbReference>
<dbReference type="InterPro" id="IPR002347">
    <property type="entry name" value="SDR_fam"/>
</dbReference>
<protein>
    <submittedName>
        <fullName evidence="1">SDR family oxidoreductase</fullName>
    </submittedName>
</protein>
<dbReference type="SUPFAM" id="SSF51735">
    <property type="entry name" value="NAD(P)-binding Rossmann-fold domains"/>
    <property type="match status" value="1"/>
</dbReference>
<dbReference type="PANTHER" id="PTHR44147:SF2">
    <property type="entry name" value="DEHYDROGENASE_REDUCTASE SDR FAMILY MEMBER 1"/>
    <property type="match status" value="1"/>
</dbReference>
<dbReference type="RefSeq" id="WP_185139213.1">
    <property type="nucleotide sequence ID" value="NZ_JACJVR010000119.1"/>
</dbReference>
<dbReference type="InterPro" id="IPR036291">
    <property type="entry name" value="NAD(P)-bd_dom_sf"/>
</dbReference>
<proteinExistence type="predicted"/>
<name>A0A841U633_9BACL</name>
<dbReference type="AlphaFoldDB" id="A0A841U633"/>
<sequence>MTDLQGKIAVVAGATRGAGRGIATELGAAGATVYVTGRSTREGRSEYDRPETIEETAELVARAGGVGIPVRTDHLDPAQVKELADRIEREQGRLDILVNDIWGSENLVEWNVPVWEHSLEKGLRMLRLAVDTHLVTSHCLLPLLIRNKGGLVVEMTDGTAEYNQANYRLSLFYDQAKNSVIRMAWALAHELRPYGCTAVALTPGWMRSEIMLEHFGVAEENWRDAAAAEPHFLISESPRFVGRAVAALARDPDAARWSGQSLSSGGLAQVYGFTDVDGSRPDCWRYLVEVTDAGRPADVQGYR</sequence>
<dbReference type="PANTHER" id="PTHR44147">
    <property type="entry name" value="DEHYDROGENASE/REDUCTASE SDR FAMILY MEMBER 1"/>
    <property type="match status" value="1"/>
</dbReference>
<dbReference type="Pfam" id="PF00106">
    <property type="entry name" value="adh_short"/>
    <property type="match status" value="1"/>
</dbReference>
<keyword evidence="2" id="KW-1185">Reference proteome</keyword>
<dbReference type="PRINTS" id="PR00081">
    <property type="entry name" value="GDHRDH"/>
</dbReference>
<gene>
    <name evidence="1" type="ORF">H7B90_28075</name>
</gene>
<evidence type="ECO:0000313" key="1">
    <source>
        <dbReference type="EMBL" id="MBB6695259.1"/>
    </source>
</evidence>
<dbReference type="Gene3D" id="3.40.50.720">
    <property type="entry name" value="NAD(P)-binding Rossmann-like Domain"/>
    <property type="match status" value="1"/>
</dbReference>
<reference evidence="1 2" key="1">
    <citation type="submission" date="2020-08" db="EMBL/GenBank/DDBJ databases">
        <title>Cohnella phylogeny.</title>
        <authorList>
            <person name="Dunlap C."/>
        </authorList>
    </citation>
    <scope>NUCLEOTIDE SEQUENCE [LARGE SCALE GENOMIC DNA]</scope>
    <source>
        <strain evidence="1 2">DSM 25239</strain>
    </source>
</reference>
<dbReference type="EMBL" id="JACJVR010000119">
    <property type="protein sequence ID" value="MBB6695259.1"/>
    <property type="molecule type" value="Genomic_DNA"/>
</dbReference>
<accession>A0A841U633</accession>
<comment type="caution">
    <text evidence="1">The sequence shown here is derived from an EMBL/GenBank/DDBJ whole genome shotgun (WGS) entry which is preliminary data.</text>
</comment>
<organism evidence="1 2">
    <name type="scientific">Cohnella xylanilytica</name>
    <dbReference type="NCBI Taxonomy" id="557555"/>
    <lineage>
        <taxon>Bacteria</taxon>
        <taxon>Bacillati</taxon>
        <taxon>Bacillota</taxon>
        <taxon>Bacilli</taxon>
        <taxon>Bacillales</taxon>
        <taxon>Paenibacillaceae</taxon>
        <taxon>Cohnella</taxon>
    </lineage>
</organism>
<dbReference type="Proteomes" id="UP000553776">
    <property type="component" value="Unassembled WGS sequence"/>
</dbReference>